<feature type="transmembrane region" description="Helical" evidence="6">
    <location>
        <begin position="154"/>
        <end position="177"/>
    </location>
</feature>
<organism evidence="7 8">
    <name type="scientific">Gulosibacter faecalis</name>
    <dbReference type="NCBI Taxonomy" id="272240"/>
    <lineage>
        <taxon>Bacteria</taxon>
        <taxon>Bacillati</taxon>
        <taxon>Actinomycetota</taxon>
        <taxon>Actinomycetes</taxon>
        <taxon>Micrococcales</taxon>
        <taxon>Microbacteriaceae</taxon>
        <taxon>Gulosibacter</taxon>
    </lineage>
</organism>
<dbReference type="EMBL" id="JBHUNE010000001">
    <property type="protein sequence ID" value="MFD2756772.1"/>
    <property type="molecule type" value="Genomic_DNA"/>
</dbReference>
<comment type="caution">
    <text evidence="7">The sequence shown here is derived from an EMBL/GenBank/DDBJ whole genome shotgun (WGS) entry which is preliminary data.</text>
</comment>
<dbReference type="Proteomes" id="UP001597492">
    <property type="component" value="Unassembled WGS sequence"/>
</dbReference>
<dbReference type="PANTHER" id="PTHR39087">
    <property type="entry name" value="UPF0104 MEMBRANE PROTEIN MJ1595"/>
    <property type="match status" value="1"/>
</dbReference>
<evidence type="ECO:0000256" key="4">
    <source>
        <dbReference type="ARBA" id="ARBA00022989"/>
    </source>
</evidence>
<evidence type="ECO:0000313" key="8">
    <source>
        <dbReference type="Proteomes" id="UP001597492"/>
    </source>
</evidence>
<evidence type="ECO:0000256" key="5">
    <source>
        <dbReference type="ARBA" id="ARBA00023136"/>
    </source>
</evidence>
<dbReference type="PANTHER" id="PTHR39087:SF2">
    <property type="entry name" value="UPF0104 MEMBRANE PROTEIN MJ1595"/>
    <property type="match status" value="1"/>
</dbReference>
<protein>
    <submittedName>
        <fullName evidence="7">Lysylphosphatidylglycerol synthase domain-containing protein</fullName>
    </submittedName>
</protein>
<evidence type="ECO:0000256" key="1">
    <source>
        <dbReference type="ARBA" id="ARBA00004651"/>
    </source>
</evidence>
<feature type="transmembrane region" description="Helical" evidence="6">
    <location>
        <begin position="45"/>
        <end position="65"/>
    </location>
</feature>
<feature type="transmembrane region" description="Helical" evidence="6">
    <location>
        <begin position="122"/>
        <end position="142"/>
    </location>
</feature>
<reference evidence="8" key="1">
    <citation type="journal article" date="2019" name="Int. J. Syst. Evol. Microbiol.">
        <title>The Global Catalogue of Microorganisms (GCM) 10K type strain sequencing project: providing services to taxonomists for standard genome sequencing and annotation.</title>
        <authorList>
            <consortium name="The Broad Institute Genomics Platform"/>
            <consortium name="The Broad Institute Genome Sequencing Center for Infectious Disease"/>
            <person name="Wu L."/>
            <person name="Ma J."/>
        </authorList>
    </citation>
    <scope>NUCLEOTIDE SEQUENCE [LARGE SCALE GENOMIC DNA]</scope>
    <source>
        <strain evidence="8">TISTR 1514</strain>
    </source>
</reference>
<evidence type="ECO:0000313" key="7">
    <source>
        <dbReference type="EMBL" id="MFD2756772.1"/>
    </source>
</evidence>
<feature type="transmembrane region" description="Helical" evidence="6">
    <location>
        <begin position="7"/>
        <end position="25"/>
    </location>
</feature>
<feature type="transmembrane region" description="Helical" evidence="6">
    <location>
        <begin position="274"/>
        <end position="302"/>
    </location>
</feature>
<gene>
    <name evidence="7" type="ORF">ACFSW7_00070</name>
</gene>
<dbReference type="Pfam" id="PF03706">
    <property type="entry name" value="LPG_synthase_TM"/>
    <property type="match status" value="1"/>
</dbReference>
<proteinExistence type="predicted"/>
<keyword evidence="5 6" id="KW-0472">Membrane</keyword>
<dbReference type="RefSeq" id="WP_019619598.1">
    <property type="nucleotide sequence ID" value="NZ_JBHUNE010000001.1"/>
</dbReference>
<keyword evidence="2" id="KW-1003">Cell membrane</keyword>
<accession>A0ABW5UWL9</accession>
<evidence type="ECO:0000256" key="2">
    <source>
        <dbReference type="ARBA" id="ARBA00022475"/>
    </source>
</evidence>
<sequence>MKKALKVASKILPWVIIVAIALLFWRALSNNIEALRDVDLHLDWWLVGGTVLLTLAVVVSGLLWGRLLAHMSGTRVSTSDAVRIHAASWVLKYIPGQVGSVLNKIAWGNKVGLSKKTVTNSFIYENVLMVIASVLLSIPVVFMFSDELSSNAGLFLPLLVVVPMLIIFFPKAFYWLLNRALALVKRQPFAETDVIRPLPLAGFQLGYLIPRILNGIGFVFIMESMVGMRPEWVFGVAATYILASIIGMLAIFVPGGLGVREAVAVALLSAYIPVAQAIVVTLVARLCATVSDALVALIYLVLNKGRLKQQ</sequence>
<keyword evidence="3 6" id="KW-0812">Transmembrane</keyword>
<keyword evidence="8" id="KW-1185">Reference proteome</keyword>
<evidence type="ECO:0000256" key="6">
    <source>
        <dbReference type="SAM" id="Phobius"/>
    </source>
</evidence>
<name>A0ABW5UWL9_9MICO</name>
<evidence type="ECO:0000256" key="3">
    <source>
        <dbReference type="ARBA" id="ARBA00022692"/>
    </source>
</evidence>
<keyword evidence="4 6" id="KW-1133">Transmembrane helix</keyword>
<dbReference type="InterPro" id="IPR022791">
    <property type="entry name" value="L-PG_synthase/AglD"/>
</dbReference>
<feature type="transmembrane region" description="Helical" evidence="6">
    <location>
        <begin position="232"/>
        <end position="254"/>
    </location>
</feature>
<comment type="subcellular location">
    <subcellularLocation>
        <location evidence="1">Cell membrane</location>
        <topology evidence="1">Multi-pass membrane protein</topology>
    </subcellularLocation>
</comment>